<evidence type="ECO:0000259" key="2">
    <source>
        <dbReference type="Pfam" id="PF00248"/>
    </source>
</evidence>
<name>A0A6J7GEZ5_9ZZZZ</name>
<proteinExistence type="predicted"/>
<organism evidence="3">
    <name type="scientific">freshwater metagenome</name>
    <dbReference type="NCBI Taxonomy" id="449393"/>
    <lineage>
        <taxon>unclassified sequences</taxon>
        <taxon>metagenomes</taxon>
        <taxon>ecological metagenomes</taxon>
    </lineage>
</organism>
<dbReference type="PANTHER" id="PTHR43364:SF18">
    <property type="entry name" value="OXIDOREDUCTASE"/>
    <property type="match status" value="1"/>
</dbReference>
<dbReference type="Pfam" id="PF00248">
    <property type="entry name" value="Aldo_ket_red"/>
    <property type="match status" value="1"/>
</dbReference>
<evidence type="ECO:0000256" key="1">
    <source>
        <dbReference type="ARBA" id="ARBA00023002"/>
    </source>
</evidence>
<gene>
    <name evidence="3" type="ORF">UFOPK3610_00179</name>
</gene>
<dbReference type="SUPFAM" id="SSF51430">
    <property type="entry name" value="NAD(P)-linked oxidoreductase"/>
    <property type="match status" value="1"/>
</dbReference>
<keyword evidence="1" id="KW-0560">Oxidoreductase</keyword>
<dbReference type="InterPro" id="IPR023210">
    <property type="entry name" value="NADP_OxRdtase_dom"/>
</dbReference>
<dbReference type="PANTHER" id="PTHR43364">
    <property type="entry name" value="NADH-SPECIFIC METHYLGLYOXAL REDUCTASE-RELATED"/>
    <property type="match status" value="1"/>
</dbReference>
<dbReference type="EMBL" id="CAFBMR010000003">
    <property type="protein sequence ID" value="CAB4901939.1"/>
    <property type="molecule type" value="Genomic_DNA"/>
</dbReference>
<protein>
    <submittedName>
        <fullName evidence="3">Unannotated protein</fullName>
    </submittedName>
</protein>
<evidence type="ECO:0000313" key="3">
    <source>
        <dbReference type="EMBL" id="CAB4901939.1"/>
    </source>
</evidence>
<dbReference type="AlphaFoldDB" id="A0A6J7GEZ5"/>
<dbReference type="InterPro" id="IPR050523">
    <property type="entry name" value="AKR_Detox_Biosynth"/>
</dbReference>
<dbReference type="GO" id="GO:0005829">
    <property type="term" value="C:cytosol"/>
    <property type="evidence" value="ECO:0007669"/>
    <property type="project" value="UniProtKB-ARBA"/>
</dbReference>
<dbReference type="InterPro" id="IPR036812">
    <property type="entry name" value="NAD(P)_OxRdtase_dom_sf"/>
</dbReference>
<dbReference type="GO" id="GO:0016491">
    <property type="term" value="F:oxidoreductase activity"/>
    <property type="evidence" value="ECO:0007669"/>
    <property type="project" value="UniProtKB-KW"/>
</dbReference>
<dbReference type="Gene3D" id="3.20.20.100">
    <property type="entry name" value="NADP-dependent oxidoreductase domain"/>
    <property type="match status" value="1"/>
</dbReference>
<feature type="domain" description="NADP-dependent oxidoreductase" evidence="2">
    <location>
        <begin position="15"/>
        <end position="311"/>
    </location>
</feature>
<sequence>MEQRLLGTTGLQVSRLALGTMTWDRGTDEETARAQVHAFLDAGGNLIDTADVYADGMSERILGSILEDPSVRSRSIIATKAVSRPGTPRRFDASRQHILHALDRSLERLGVDHVDIWQMHVWDAFTPIEETLAAMDDAVRSGRVNYIGVSNYSGWQLAQAVTWQRAVTGRSPIISTQMEYSLLQRGIEREVLPAAQAMGVGILPWSPLGRGVLTAKYRHSAPIDSRASSEAFGPFVQAYLHERNRRVVDGVAMAADGLGVSPAEVALAWVRDRPGVVSPIVGARTLDQLHAALATEELELPEEIAQALDDVSTPASGYPESGIYQRS</sequence>
<reference evidence="3" key="1">
    <citation type="submission" date="2020-05" db="EMBL/GenBank/DDBJ databases">
        <authorList>
            <person name="Chiriac C."/>
            <person name="Salcher M."/>
            <person name="Ghai R."/>
            <person name="Kavagutti S V."/>
        </authorList>
    </citation>
    <scope>NUCLEOTIDE SEQUENCE</scope>
</reference>
<dbReference type="FunFam" id="3.20.20.100:FF:000004">
    <property type="entry name" value="Oxidoreductase, aldo/keto reductase"/>
    <property type="match status" value="1"/>
</dbReference>
<accession>A0A6J7GEZ5</accession>